<gene>
    <name evidence="1" type="ORF">Phpb_00171</name>
</gene>
<dbReference type="EMBL" id="LOIC01000005">
    <property type="protein sequence ID" value="OCA56786.1"/>
    <property type="molecule type" value="Genomic_DNA"/>
</dbReference>
<comment type="caution">
    <text evidence="1">The sequence shown here is derived from an EMBL/GenBank/DDBJ whole genome shotgun (WGS) entry which is preliminary data.</text>
</comment>
<evidence type="ECO:0000313" key="1">
    <source>
        <dbReference type="EMBL" id="OCA56786.1"/>
    </source>
</evidence>
<organism evidence="1 2">
    <name type="scientific">Photorhabdus namnaonensis</name>
    <dbReference type="NCBI Taxonomy" id="1851568"/>
    <lineage>
        <taxon>Bacteria</taxon>
        <taxon>Pseudomonadati</taxon>
        <taxon>Pseudomonadota</taxon>
        <taxon>Gammaproteobacteria</taxon>
        <taxon>Enterobacterales</taxon>
        <taxon>Morganellaceae</taxon>
        <taxon>Photorhabdus</taxon>
    </lineage>
</organism>
<dbReference type="AlphaFoldDB" id="A0A1B8YP18"/>
<reference evidence="2" key="1">
    <citation type="submission" date="2015-11" db="EMBL/GenBank/DDBJ databases">
        <authorList>
            <person name="Tobias N.J."/>
            <person name="Mishra B."/>
            <person name="Gupta D.K."/>
            <person name="Thines M."/>
            <person name="Stinear T.P."/>
            <person name="Bode H.B."/>
        </authorList>
    </citation>
    <scope>NUCLEOTIDE SEQUENCE [LARGE SCALE GENOMIC DNA]</scope>
    <source>
        <strain evidence="2">PB45.5</strain>
    </source>
</reference>
<keyword evidence="2" id="KW-1185">Reference proteome</keyword>
<name>A0A1B8YP18_9GAMM</name>
<accession>A0A1B8YP18</accession>
<proteinExistence type="predicted"/>
<protein>
    <recommendedName>
        <fullName evidence="3">N-acetyltransferase domain-containing protein</fullName>
    </recommendedName>
</protein>
<sequence length="178" mass="19795">MLSLEEIGQLVRNNLQLILDSQGVPLVVNPITDQDFKILAGGFGALEWEFGLAEYGNDPDRFEFCVKLVNTAIEVVPSGAALCLYGVNDKIFRIHMIENFSRNDKNHPLTGRMVLLTLMSAYLFSVAVEAEGVYIMEPVSELCDYYASFGFTMHKCGYIMVSDVTGLQAAFDKFAMTI</sequence>
<evidence type="ECO:0000313" key="2">
    <source>
        <dbReference type="Proteomes" id="UP000092665"/>
    </source>
</evidence>
<dbReference type="Proteomes" id="UP000092665">
    <property type="component" value="Unassembled WGS sequence"/>
</dbReference>
<dbReference type="RefSeq" id="WP_065388756.1">
    <property type="nucleotide sequence ID" value="NZ_CAWMQN010000005.1"/>
</dbReference>
<evidence type="ECO:0008006" key="3">
    <source>
        <dbReference type="Google" id="ProtNLM"/>
    </source>
</evidence>